<reference evidence="1 2" key="1">
    <citation type="journal article" date="2020" name="Mol. Biol. Evol.">
        <title>Distinct Expression and Methylation Patterns for Genes with Different Fates following a Single Whole-Genome Duplication in Flowering Plants.</title>
        <authorList>
            <person name="Shi T."/>
            <person name="Rahmani R.S."/>
            <person name="Gugger P.F."/>
            <person name="Wang M."/>
            <person name="Li H."/>
            <person name="Zhang Y."/>
            <person name="Li Z."/>
            <person name="Wang Q."/>
            <person name="Van de Peer Y."/>
            <person name="Marchal K."/>
            <person name="Chen J."/>
        </authorList>
    </citation>
    <scope>NUCLEOTIDE SEQUENCE [LARGE SCALE GENOMIC DNA]</scope>
    <source>
        <tissue evidence="1">Leaf</tissue>
    </source>
</reference>
<accession>A0A822XV50</accession>
<dbReference type="SUPFAM" id="SSF53756">
    <property type="entry name" value="UDP-Glycosyltransferase/glycogen phosphorylase"/>
    <property type="match status" value="1"/>
</dbReference>
<organism evidence="1 2">
    <name type="scientific">Nelumbo nucifera</name>
    <name type="common">Sacred lotus</name>
    <dbReference type="NCBI Taxonomy" id="4432"/>
    <lineage>
        <taxon>Eukaryota</taxon>
        <taxon>Viridiplantae</taxon>
        <taxon>Streptophyta</taxon>
        <taxon>Embryophyta</taxon>
        <taxon>Tracheophyta</taxon>
        <taxon>Spermatophyta</taxon>
        <taxon>Magnoliopsida</taxon>
        <taxon>Proteales</taxon>
        <taxon>Nelumbonaceae</taxon>
        <taxon>Nelumbo</taxon>
    </lineage>
</organism>
<sequence>MALAKAGIRASFIATPRNVLRLPKVPPNLAALVSFVELRLPIVEGLPLGAEAIIDVSMDEIQHLKAAYDLLRHQVKQFIANESPD</sequence>
<evidence type="ECO:0000313" key="1">
    <source>
        <dbReference type="EMBL" id="DAD24230.1"/>
    </source>
</evidence>
<gene>
    <name evidence="1" type="ORF">HUJ06_025693</name>
</gene>
<dbReference type="Proteomes" id="UP000607653">
    <property type="component" value="Unassembled WGS sequence"/>
</dbReference>
<name>A0A822XV50_NELNU</name>
<evidence type="ECO:0000313" key="2">
    <source>
        <dbReference type="Proteomes" id="UP000607653"/>
    </source>
</evidence>
<keyword evidence="2" id="KW-1185">Reference proteome</keyword>
<protein>
    <submittedName>
        <fullName evidence="1">Uncharacterized protein</fullName>
    </submittedName>
</protein>
<comment type="caution">
    <text evidence="1">The sequence shown here is derived from an EMBL/GenBank/DDBJ whole genome shotgun (WGS) entry which is preliminary data.</text>
</comment>
<proteinExistence type="predicted"/>
<dbReference type="AlphaFoldDB" id="A0A822XV50"/>
<dbReference type="EMBL" id="DUZY01000001">
    <property type="protein sequence ID" value="DAD24230.1"/>
    <property type="molecule type" value="Genomic_DNA"/>
</dbReference>